<dbReference type="AlphaFoldDB" id="A0A6C0CQ08"/>
<name>A0A6C0CQ08_9ZZZZ</name>
<dbReference type="Gene3D" id="6.10.140.1310">
    <property type="match status" value="1"/>
</dbReference>
<dbReference type="Pfam" id="PF16778">
    <property type="entry name" value="Phage_tail_APC"/>
    <property type="match status" value="1"/>
</dbReference>
<sequence>MNETVILVGDELIEHDRRMKLYNEIYENIRKQRNLLLTQTDKYIMADFPLDPQQKSLWLEYREKLRDFPLTCRPIYEENGELKSVEWPTPPQ</sequence>
<dbReference type="InterPro" id="IPR031893">
    <property type="entry name" value="Phage_tail_APC"/>
</dbReference>
<reference evidence="2" key="1">
    <citation type="journal article" date="2020" name="Nature">
        <title>Giant virus diversity and host interactions through global metagenomics.</title>
        <authorList>
            <person name="Schulz F."/>
            <person name="Roux S."/>
            <person name="Paez-Espino D."/>
            <person name="Jungbluth S."/>
            <person name="Walsh D.A."/>
            <person name="Denef V.J."/>
            <person name="McMahon K.D."/>
            <person name="Konstantinidis K.T."/>
            <person name="Eloe-Fadrosh E.A."/>
            <person name="Kyrpides N.C."/>
            <person name="Woyke T."/>
        </authorList>
    </citation>
    <scope>NUCLEOTIDE SEQUENCE</scope>
    <source>
        <strain evidence="2">GVMAG-M-3300021389-45</strain>
    </source>
</reference>
<accession>A0A6C0CQ08</accession>
<protein>
    <recommendedName>
        <fullName evidence="1">Phage tail assembly chaperone-like domain-containing protein</fullName>
    </recommendedName>
</protein>
<proteinExistence type="predicted"/>
<organism evidence="2">
    <name type="scientific">viral metagenome</name>
    <dbReference type="NCBI Taxonomy" id="1070528"/>
    <lineage>
        <taxon>unclassified sequences</taxon>
        <taxon>metagenomes</taxon>
        <taxon>organismal metagenomes</taxon>
    </lineage>
</organism>
<evidence type="ECO:0000313" key="2">
    <source>
        <dbReference type="EMBL" id="QHT05535.1"/>
    </source>
</evidence>
<evidence type="ECO:0000259" key="1">
    <source>
        <dbReference type="Pfam" id="PF16778"/>
    </source>
</evidence>
<dbReference type="EMBL" id="MN739457">
    <property type="protein sequence ID" value="QHT05535.1"/>
    <property type="molecule type" value="Genomic_DNA"/>
</dbReference>
<feature type="domain" description="Phage tail assembly chaperone-like" evidence="1">
    <location>
        <begin position="27"/>
        <end position="92"/>
    </location>
</feature>